<dbReference type="PROSITE" id="PS50878">
    <property type="entry name" value="RT_POL"/>
    <property type="match status" value="1"/>
</dbReference>
<dbReference type="Pfam" id="PF00078">
    <property type="entry name" value="RVT_1"/>
    <property type="match status" value="1"/>
</dbReference>
<accession>A0A0M3I600</accession>
<protein>
    <submittedName>
        <fullName evidence="3">Reverse transcriptase domain-containing protein</fullName>
    </submittedName>
</protein>
<evidence type="ECO:0000259" key="1">
    <source>
        <dbReference type="PROSITE" id="PS50878"/>
    </source>
</evidence>
<dbReference type="WBParaSite" id="ALUE_0001242201-mRNA-1">
    <property type="protein sequence ID" value="ALUE_0001242201-mRNA-1"/>
    <property type="gene ID" value="ALUE_0001242201"/>
</dbReference>
<dbReference type="InterPro" id="IPR000477">
    <property type="entry name" value="RT_dom"/>
</dbReference>
<evidence type="ECO:0000313" key="2">
    <source>
        <dbReference type="Proteomes" id="UP000036681"/>
    </source>
</evidence>
<name>A0A0M3I600_ASCLU</name>
<dbReference type="PANTHER" id="PTHR47027">
    <property type="entry name" value="REVERSE TRANSCRIPTASE DOMAIN-CONTAINING PROTEIN"/>
    <property type="match status" value="1"/>
</dbReference>
<dbReference type="PANTHER" id="PTHR47027:SF20">
    <property type="entry name" value="REVERSE TRANSCRIPTASE-LIKE PROTEIN WITH RNA-DIRECTED DNA POLYMERASE DOMAIN"/>
    <property type="match status" value="1"/>
</dbReference>
<reference evidence="3" key="1">
    <citation type="submission" date="2017-02" db="UniProtKB">
        <authorList>
            <consortium name="WormBaseParasite"/>
        </authorList>
    </citation>
    <scope>IDENTIFICATION</scope>
</reference>
<dbReference type="CDD" id="cd01650">
    <property type="entry name" value="RT_nLTR_like"/>
    <property type="match status" value="1"/>
</dbReference>
<evidence type="ECO:0000313" key="3">
    <source>
        <dbReference type="WBParaSite" id="ALUE_0001242201-mRNA-1"/>
    </source>
</evidence>
<dbReference type="Proteomes" id="UP000036681">
    <property type="component" value="Unplaced"/>
</dbReference>
<sequence>MKNGKASGIDGLTGEVLKLGKELLVTPLKSLFNNIIKYQQIPEDFALSKTILLPKKGNPDDIRNYRPISLLPTISKCFSKVLRKKLQQQIEQKQDVEQAGFRPGKSTVDQINVLPMLIEKTREYNSPLYLLFVDYEKAFDAAEHASLRKSLENASVHPSIISILQEIQSKSITTIFVHERQIPIQVKRGEYGRETAYPRCCSMQLYGSCSAIRLAKEGREGGREKTFALEVSRRHSLDIWHFNQIKEMLKELEVRSAVVGLRLNTSKTKLMSNQELKSTIFVRDEKIESVNEFIYLGRSVEMSEGTEADIRRRIKQGRKARLKNKDF</sequence>
<feature type="domain" description="Reverse transcriptase" evidence="1">
    <location>
        <begin position="34"/>
        <end position="300"/>
    </location>
</feature>
<dbReference type="AlphaFoldDB" id="A0A0M3I600"/>
<keyword evidence="2" id="KW-1185">Reference proteome</keyword>
<proteinExistence type="predicted"/>
<organism evidence="2 3">
    <name type="scientific">Ascaris lumbricoides</name>
    <name type="common">Giant roundworm</name>
    <dbReference type="NCBI Taxonomy" id="6252"/>
    <lineage>
        <taxon>Eukaryota</taxon>
        <taxon>Metazoa</taxon>
        <taxon>Ecdysozoa</taxon>
        <taxon>Nematoda</taxon>
        <taxon>Chromadorea</taxon>
        <taxon>Rhabditida</taxon>
        <taxon>Spirurina</taxon>
        <taxon>Ascaridomorpha</taxon>
        <taxon>Ascaridoidea</taxon>
        <taxon>Ascarididae</taxon>
        <taxon>Ascaris</taxon>
    </lineage>
</organism>